<sequence>MDQSIGMHGRHWSWEYEYVILNQWKFIDKSSKPDSPEPGKIVRLCLDLSSLK</sequence>
<protein>
    <submittedName>
        <fullName evidence="1">Uncharacterized protein</fullName>
    </submittedName>
</protein>
<name>A0A0A9B5W4_ARUDO</name>
<reference evidence="1" key="2">
    <citation type="journal article" date="2015" name="Data Brief">
        <title>Shoot transcriptome of the giant reed, Arundo donax.</title>
        <authorList>
            <person name="Barrero R.A."/>
            <person name="Guerrero F.D."/>
            <person name="Moolhuijzen P."/>
            <person name="Goolsby J.A."/>
            <person name="Tidwell J."/>
            <person name="Bellgard S.E."/>
            <person name="Bellgard M.I."/>
        </authorList>
    </citation>
    <scope>NUCLEOTIDE SEQUENCE</scope>
    <source>
        <tissue evidence="1">Shoot tissue taken approximately 20 cm above the soil surface</tissue>
    </source>
</reference>
<evidence type="ECO:0000313" key="1">
    <source>
        <dbReference type="EMBL" id="JAD54687.1"/>
    </source>
</evidence>
<organism evidence="1">
    <name type="scientific">Arundo donax</name>
    <name type="common">Giant reed</name>
    <name type="synonym">Donax arundinaceus</name>
    <dbReference type="NCBI Taxonomy" id="35708"/>
    <lineage>
        <taxon>Eukaryota</taxon>
        <taxon>Viridiplantae</taxon>
        <taxon>Streptophyta</taxon>
        <taxon>Embryophyta</taxon>
        <taxon>Tracheophyta</taxon>
        <taxon>Spermatophyta</taxon>
        <taxon>Magnoliopsida</taxon>
        <taxon>Liliopsida</taxon>
        <taxon>Poales</taxon>
        <taxon>Poaceae</taxon>
        <taxon>PACMAD clade</taxon>
        <taxon>Arundinoideae</taxon>
        <taxon>Arundineae</taxon>
        <taxon>Arundo</taxon>
    </lineage>
</organism>
<proteinExistence type="predicted"/>
<reference evidence="1" key="1">
    <citation type="submission" date="2014-09" db="EMBL/GenBank/DDBJ databases">
        <authorList>
            <person name="Magalhaes I.L.F."/>
            <person name="Oliveira U."/>
            <person name="Santos F.R."/>
            <person name="Vidigal T.H.D.A."/>
            <person name="Brescovit A.D."/>
            <person name="Santos A.J."/>
        </authorList>
    </citation>
    <scope>NUCLEOTIDE SEQUENCE</scope>
    <source>
        <tissue evidence="1">Shoot tissue taken approximately 20 cm above the soil surface</tissue>
    </source>
</reference>
<dbReference type="EMBL" id="GBRH01243208">
    <property type="protein sequence ID" value="JAD54687.1"/>
    <property type="molecule type" value="Transcribed_RNA"/>
</dbReference>
<dbReference type="AlphaFoldDB" id="A0A0A9B5W4"/>
<accession>A0A0A9B5W4</accession>